<name>A0AB33Z3Q5_9GAMM</name>
<reference evidence="1 2" key="1">
    <citation type="journal article" date="2013" name="Genome Announc.">
        <title>Genome Sequence of the Pyrene- and Fluoranthene-Degrading Bacterium Cycloclasticus sp. Strain PY97M.</title>
        <authorList>
            <person name="Cui Z."/>
            <person name="Xu G."/>
            <person name="Li Q."/>
            <person name="Gao W."/>
            <person name="Zheng L."/>
        </authorList>
    </citation>
    <scope>NUCLEOTIDE SEQUENCE [LARGE SCALE GENOMIC DNA]</scope>
    <source>
        <strain evidence="1 2">PY97M</strain>
    </source>
</reference>
<accession>A0AB33Z3Q5</accession>
<protein>
    <submittedName>
        <fullName evidence="1">Uncharacterized protein</fullName>
    </submittedName>
</protein>
<proteinExistence type="predicted"/>
<sequence>MVEQFAVIVGLISAFSAGRELNKATDMAEFQSWLIEHNHQDILALITESNKSSRFVKAYLNQQVPEIQGKLDKLIYLVENLAGEDGSDELEFTGHHYLKGILRCSFENIFNSNLSSNDFDIAYTYVTDWIGDSARYNEYVLEKMVRESLKRKNTISQLIDKYWFDLVGG</sequence>
<dbReference type="RefSeq" id="WP_016389989.1">
    <property type="nucleotide sequence ID" value="NZ_KE646806.1"/>
</dbReference>
<evidence type="ECO:0000313" key="1">
    <source>
        <dbReference type="EMBL" id="EPD13571.1"/>
    </source>
</evidence>
<dbReference type="Proteomes" id="UP000015462">
    <property type="component" value="Unassembled WGS sequence"/>
</dbReference>
<dbReference type="AlphaFoldDB" id="A0AB33Z3Q5"/>
<comment type="caution">
    <text evidence="1">The sequence shown here is derived from an EMBL/GenBank/DDBJ whole genome shotgun (WGS) entry which is preliminary data.</text>
</comment>
<organism evidence="1 2">
    <name type="scientific">Cycloclasticus pugetii</name>
    <dbReference type="NCBI Taxonomy" id="34068"/>
    <lineage>
        <taxon>Bacteria</taxon>
        <taxon>Pseudomonadati</taxon>
        <taxon>Pseudomonadota</taxon>
        <taxon>Gammaproteobacteria</taxon>
        <taxon>Thiotrichales</taxon>
        <taxon>Piscirickettsiaceae</taxon>
        <taxon>Cycloclasticus</taxon>
    </lineage>
</organism>
<evidence type="ECO:0000313" key="2">
    <source>
        <dbReference type="Proteomes" id="UP000015462"/>
    </source>
</evidence>
<dbReference type="EMBL" id="ASHL01000002">
    <property type="protein sequence ID" value="EPD13571.1"/>
    <property type="molecule type" value="Genomic_DNA"/>
</dbReference>
<gene>
    <name evidence="1" type="ORF">L196_03521</name>
</gene>
<keyword evidence="2" id="KW-1185">Reference proteome</keyword>